<evidence type="ECO:0000256" key="1">
    <source>
        <dbReference type="SAM" id="MobiDB-lite"/>
    </source>
</evidence>
<organism evidence="2 3">
    <name type="scientific">Macrosiphum euphorbiae</name>
    <name type="common">potato aphid</name>
    <dbReference type="NCBI Taxonomy" id="13131"/>
    <lineage>
        <taxon>Eukaryota</taxon>
        <taxon>Metazoa</taxon>
        <taxon>Ecdysozoa</taxon>
        <taxon>Arthropoda</taxon>
        <taxon>Hexapoda</taxon>
        <taxon>Insecta</taxon>
        <taxon>Pterygota</taxon>
        <taxon>Neoptera</taxon>
        <taxon>Paraneoptera</taxon>
        <taxon>Hemiptera</taxon>
        <taxon>Sternorrhyncha</taxon>
        <taxon>Aphidomorpha</taxon>
        <taxon>Aphidoidea</taxon>
        <taxon>Aphididae</taxon>
        <taxon>Macrosiphini</taxon>
        <taxon>Macrosiphum</taxon>
    </lineage>
</organism>
<proteinExistence type="predicted"/>
<accession>A0AAV0XYW0</accession>
<sequence length="225" mass="25412">MRTIFGHGQTRVNGKTEKRDKRYSGKNSYRRTTLSGNDCLFIYYYSTRADYTNGRAAQWRTIFGNGQTRANGKTKERERLEHARVADQTAGGVSSVAVVMLNSTMTTVLLHNVTKTTSDRHYRSYETRTRPLGGVRSIQQAGAATCDYLLQVPRSWRSYNNGVCETTLGSNHEPADYRRGRTGIDRILWLEGGRGTVSNDVSTLPPYSPVLIGRRKVQLSHCRLR</sequence>
<reference evidence="2 3" key="1">
    <citation type="submission" date="2023-01" db="EMBL/GenBank/DDBJ databases">
        <authorList>
            <person name="Whitehead M."/>
        </authorList>
    </citation>
    <scope>NUCLEOTIDE SEQUENCE [LARGE SCALE GENOMIC DNA]</scope>
</reference>
<dbReference type="AlphaFoldDB" id="A0AAV0XYW0"/>
<feature type="compositionally biased region" description="Basic and acidic residues" evidence="1">
    <location>
        <begin position="14"/>
        <end position="23"/>
    </location>
</feature>
<feature type="region of interest" description="Disordered" evidence="1">
    <location>
        <begin position="1"/>
        <end position="29"/>
    </location>
</feature>
<comment type="caution">
    <text evidence="2">The sequence shown here is derived from an EMBL/GenBank/DDBJ whole genome shotgun (WGS) entry which is preliminary data.</text>
</comment>
<evidence type="ECO:0000313" key="2">
    <source>
        <dbReference type="EMBL" id="CAI6372937.1"/>
    </source>
</evidence>
<keyword evidence="3" id="KW-1185">Reference proteome</keyword>
<protein>
    <submittedName>
        <fullName evidence="2">Uncharacterized protein</fullName>
    </submittedName>
</protein>
<evidence type="ECO:0000313" key="3">
    <source>
        <dbReference type="Proteomes" id="UP001160148"/>
    </source>
</evidence>
<name>A0AAV0XYW0_9HEMI</name>
<dbReference type="Proteomes" id="UP001160148">
    <property type="component" value="Unassembled WGS sequence"/>
</dbReference>
<dbReference type="EMBL" id="CARXXK010001085">
    <property type="protein sequence ID" value="CAI6372937.1"/>
    <property type="molecule type" value="Genomic_DNA"/>
</dbReference>
<gene>
    <name evidence="2" type="ORF">MEUPH1_LOCUS26746</name>
</gene>